<dbReference type="SUPFAM" id="SSF55021">
    <property type="entry name" value="ACT-like"/>
    <property type="match status" value="1"/>
</dbReference>
<keyword evidence="7" id="KW-0029">Amino-acid transport</keyword>
<evidence type="ECO:0000256" key="1">
    <source>
        <dbReference type="ARBA" id="ARBA00005417"/>
    </source>
</evidence>
<dbReference type="PANTHER" id="PTHR43166">
    <property type="entry name" value="AMINO ACID IMPORT ATP-BINDING PROTEIN"/>
    <property type="match status" value="1"/>
</dbReference>
<comment type="subunit">
    <text evidence="10">Homodimer. Forms a membrane-associated complex with FtsX.</text>
</comment>
<dbReference type="AlphaFoldDB" id="A0A562WEW9"/>
<evidence type="ECO:0000256" key="6">
    <source>
        <dbReference type="ARBA" id="ARBA00022967"/>
    </source>
</evidence>
<evidence type="ECO:0000313" key="12">
    <source>
        <dbReference type="EMBL" id="TWJ28601.1"/>
    </source>
</evidence>
<keyword evidence="3" id="KW-1003">Cell membrane</keyword>
<dbReference type="InterPro" id="IPR027417">
    <property type="entry name" value="P-loop_NTPase"/>
</dbReference>
<dbReference type="EMBL" id="VLLP01000001">
    <property type="protein sequence ID" value="TWJ28601.1"/>
    <property type="molecule type" value="Genomic_DNA"/>
</dbReference>
<comment type="function">
    <text evidence="9">Part of the ABC transporter FtsEX involved in cellular division. Has ATPase activity.</text>
</comment>
<evidence type="ECO:0000256" key="4">
    <source>
        <dbReference type="ARBA" id="ARBA00022741"/>
    </source>
</evidence>
<accession>A0A562WEW9</accession>
<dbReference type="PROSITE" id="PS00211">
    <property type="entry name" value="ABC_TRANSPORTER_1"/>
    <property type="match status" value="1"/>
</dbReference>
<dbReference type="FunFam" id="3.40.50.300:FF:000056">
    <property type="entry name" value="Cell division ATP-binding protein FtsE"/>
    <property type="match status" value="1"/>
</dbReference>
<dbReference type="SMART" id="SM00382">
    <property type="entry name" value="AAA"/>
    <property type="match status" value="1"/>
</dbReference>
<dbReference type="GO" id="GO:0006865">
    <property type="term" value="P:amino acid transport"/>
    <property type="evidence" value="ECO:0007669"/>
    <property type="project" value="UniProtKB-KW"/>
</dbReference>
<evidence type="ECO:0000259" key="11">
    <source>
        <dbReference type="PROSITE" id="PS50893"/>
    </source>
</evidence>
<dbReference type="GO" id="GO:0005524">
    <property type="term" value="F:ATP binding"/>
    <property type="evidence" value="ECO:0007669"/>
    <property type="project" value="UniProtKB-KW"/>
</dbReference>
<evidence type="ECO:0000256" key="10">
    <source>
        <dbReference type="ARBA" id="ARBA00063837"/>
    </source>
</evidence>
<evidence type="ECO:0000256" key="3">
    <source>
        <dbReference type="ARBA" id="ARBA00022475"/>
    </source>
</evidence>
<keyword evidence="8" id="KW-0472">Membrane</keyword>
<dbReference type="PROSITE" id="PS50893">
    <property type="entry name" value="ABC_TRANSPORTER_2"/>
    <property type="match status" value="1"/>
</dbReference>
<evidence type="ECO:0000313" key="13">
    <source>
        <dbReference type="Proteomes" id="UP000319728"/>
    </source>
</evidence>
<dbReference type="SMART" id="SM00930">
    <property type="entry name" value="NIL"/>
    <property type="match status" value="1"/>
</dbReference>
<keyword evidence="6" id="KW-1278">Translocase</keyword>
<dbReference type="InterPro" id="IPR045865">
    <property type="entry name" value="ACT-like_dom_sf"/>
</dbReference>
<dbReference type="InterPro" id="IPR003593">
    <property type="entry name" value="AAA+_ATPase"/>
</dbReference>
<keyword evidence="13" id="KW-1185">Reference proteome</keyword>
<dbReference type="Proteomes" id="UP000319728">
    <property type="component" value="Unassembled WGS sequence"/>
</dbReference>
<organism evidence="12 13">
    <name type="scientific">Micromonospora sagamiensis</name>
    <dbReference type="NCBI Taxonomy" id="47875"/>
    <lineage>
        <taxon>Bacteria</taxon>
        <taxon>Bacillati</taxon>
        <taxon>Actinomycetota</taxon>
        <taxon>Actinomycetes</taxon>
        <taxon>Micromonosporales</taxon>
        <taxon>Micromonosporaceae</taxon>
        <taxon>Micromonospora</taxon>
    </lineage>
</organism>
<gene>
    <name evidence="12" type="ORF">JD81_02106</name>
</gene>
<evidence type="ECO:0000256" key="2">
    <source>
        <dbReference type="ARBA" id="ARBA00022448"/>
    </source>
</evidence>
<comment type="caution">
    <text evidence="12">The sequence shown here is derived from an EMBL/GenBank/DDBJ whole genome shotgun (WGS) entry which is preliminary data.</text>
</comment>
<keyword evidence="5 12" id="KW-0067">ATP-binding</keyword>
<comment type="similarity">
    <text evidence="1">Belongs to the ABC transporter superfamily.</text>
</comment>
<dbReference type="GO" id="GO:0005886">
    <property type="term" value="C:plasma membrane"/>
    <property type="evidence" value="ECO:0007669"/>
    <property type="project" value="UniProtKB-ARBA"/>
</dbReference>
<evidence type="ECO:0000256" key="9">
    <source>
        <dbReference type="ARBA" id="ARBA00054718"/>
    </source>
</evidence>
<dbReference type="SUPFAM" id="SSF52540">
    <property type="entry name" value="P-loop containing nucleoside triphosphate hydrolases"/>
    <property type="match status" value="1"/>
</dbReference>
<keyword evidence="4" id="KW-0547">Nucleotide-binding</keyword>
<reference evidence="12 13" key="1">
    <citation type="submission" date="2019-07" db="EMBL/GenBank/DDBJ databases">
        <title>R&amp;d 2014.</title>
        <authorList>
            <person name="Klenk H.-P."/>
        </authorList>
    </citation>
    <scope>NUCLEOTIDE SEQUENCE [LARGE SCALE GENOMIC DNA]</scope>
    <source>
        <strain evidence="12 13">DSM 43912</strain>
    </source>
</reference>
<dbReference type="InterPro" id="IPR017871">
    <property type="entry name" value="ABC_transporter-like_CS"/>
</dbReference>
<dbReference type="Gene3D" id="3.40.50.300">
    <property type="entry name" value="P-loop containing nucleotide triphosphate hydrolases"/>
    <property type="match status" value="1"/>
</dbReference>
<evidence type="ECO:0000256" key="7">
    <source>
        <dbReference type="ARBA" id="ARBA00022970"/>
    </source>
</evidence>
<name>A0A562WEW9_9ACTN</name>
<dbReference type="InterPro" id="IPR003439">
    <property type="entry name" value="ABC_transporter-like_ATP-bd"/>
</dbReference>
<evidence type="ECO:0000256" key="8">
    <source>
        <dbReference type="ARBA" id="ARBA00023136"/>
    </source>
</evidence>
<keyword evidence="2" id="KW-0813">Transport</keyword>
<evidence type="ECO:0000256" key="5">
    <source>
        <dbReference type="ARBA" id="ARBA00022840"/>
    </source>
</evidence>
<dbReference type="InterPro" id="IPR050086">
    <property type="entry name" value="MetN_ABC_transporter-like"/>
</dbReference>
<proteinExistence type="inferred from homology"/>
<dbReference type="GO" id="GO:0016887">
    <property type="term" value="F:ATP hydrolysis activity"/>
    <property type="evidence" value="ECO:0007669"/>
    <property type="project" value="InterPro"/>
</dbReference>
<dbReference type="PANTHER" id="PTHR43166:SF30">
    <property type="entry name" value="METHIONINE IMPORT ATP-BINDING PROTEIN METN"/>
    <property type="match status" value="1"/>
</dbReference>
<dbReference type="Pfam" id="PF09383">
    <property type="entry name" value="NIL"/>
    <property type="match status" value="1"/>
</dbReference>
<protein>
    <submittedName>
        <fullName evidence="12">D-methionine transport system ATP-binding protein</fullName>
    </submittedName>
</protein>
<feature type="domain" description="ABC transporter" evidence="11">
    <location>
        <begin position="11"/>
        <end position="246"/>
    </location>
</feature>
<sequence length="329" mass="36079">MRVGRNAATVIEFRDLKKSYGDHVVLDEINLQIGQREIFGLVGVSGAGKSTLLRCINRLEKIDSGSLVVDGTDVGAIGDRDLPRFRRRIGMVFQQFSLMERKNVYDNVYFPLKCQGVRRSVADRKVRDLLDLVGLGDKLKALPRELSGGQKQRVAIARALVNDPMILLCDEATSALDPNITEAVLDLLKRINGELGLTIVVVTHEVAVMKSVCTRMGLLSGGHLRAEGTVEHFFLENPELLGDFTRDAGRRPEVAPGTSLVRVVQRDAAGTSLLSQLAIRTGVPFEISWGGLDRYRDRVSGSFLLQVADADLRAVCDGLTALGADWKEI</sequence>
<dbReference type="InterPro" id="IPR018449">
    <property type="entry name" value="NIL_domain"/>
</dbReference>
<dbReference type="Pfam" id="PF00005">
    <property type="entry name" value="ABC_tran"/>
    <property type="match status" value="1"/>
</dbReference>